<evidence type="ECO:0000256" key="1">
    <source>
        <dbReference type="ARBA" id="ARBA00022723"/>
    </source>
</evidence>
<dbReference type="Pfam" id="PF03108">
    <property type="entry name" value="DBD_Tnp_Mut"/>
    <property type="match status" value="1"/>
</dbReference>
<feature type="region of interest" description="Disordered" evidence="5">
    <location>
        <begin position="782"/>
        <end position="805"/>
    </location>
</feature>
<keyword evidence="8" id="KW-1185">Reference proteome</keyword>
<reference evidence="7 8" key="1">
    <citation type="submission" date="2024-01" db="EMBL/GenBank/DDBJ databases">
        <title>A telomere-to-telomere, gap-free genome of sweet tea (Lithocarpus litseifolius).</title>
        <authorList>
            <person name="Zhou J."/>
        </authorList>
    </citation>
    <scope>NUCLEOTIDE SEQUENCE [LARGE SCALE GENOMIC DNA]</scope>
    <source>
        <strain evidence="7">Zhou-2022a</strain>
        <tissue evidence="7">Leaf</tissue>
    </source>
</reference>
<evidence type="ECO:0000313" key="8">
    <source>
        <dbReference type="Proteomes" id="UP001459277"/>
    </source>
</evidence>
<dbReference type="GO" id="GO:0008270">
    <property type="term" value="F:zinc ion binding"/>
    <property type="evidence" value="ECO:0007669"/>
    <property type="project" value="UniProtKB-KW"/>
</dbReference>
<organism evidence="7 8">
    <name type="scientific">Lithocarpus litseifolius</name>
    <dbReference type="NCBI Taxonomy" id="425828"/>
    <lineage>
        <taxon>Eukaryota</taxon>
        <taxon>Viridiplantae</taxon>
        <taxon>Streptophyta</taxon>
        <taxon>Embryophyta</taxon>
        <taxon>Tracheophyta</taxon>
        <taxon>Spermatophyta</taxon>
        <taxon>Magnoliopsida</taxon>
        <taxon>eudicotyledons</taxon>
        <taxon>Gunneridae</taxon>
        <taxon>Pentapetalae</taxon>
        <taxon>rosids</taxon>
        <taxon>fabids</taxon>
        <taxon>Fagales</taxon>
        <taxon>Fagaceae</taxon>
        <taxon>Lithocarpus</taxon>
    </lineage>
</organism>
<dbReference type="PANTHER" id="PTHR31973">
    <property type="entry name" value="POLYPROTEIN, PUTATIVE-RELATED"/>
    <property type="match status" value="1"/>
</dbReference>
<protein>
    <recommendedName>
        <fullName evidence="6">SWIM-type domain-containing protein</fullName>
    </recommendedName>
</protein>
<dbReference type="InterPro" id="IPR004332">
    <property type="entry name" value="Transposase_MuDR"/>
</dbReference>
<feature type="compositionally biased region" description="Basic residues" evidence="5">
    <location>
        <begin position="738"/>
        <end position="747"/>
    </location>
</feature>
<comment type="caution">
    <text evidence="7">The sequence shown here is derived from an EMBL/GenBank/DDBJ whole genome shotgun (WGS) entry which is preliminary data.</text>
</comment>
<dbReference type="AlphaFoldDB" id="A0AAW2BV66"/>
<dbReference type="Pfam" id="PF04434">
    <property type="entry name" value="SWIM"/>
    <property type="match status" value="1"/>
</dbReference>
<evidence type="ECO:0000256" key="2">
    <source>
        <dbReference type="ARBA" id="ARBA00022771"/>
    </source>
</evidence>
<sequence length="856" mass="96822">YQWQQHQLCFLCLSIMVQQHRSFTMLIGIGIYIWMCQDVLETALVDMPANISADINIKCEIPNSMDIMNVNNDIDMLRMFDAYEDEGCRKIHIHVSFALNDPQCTTSRPSQEQAIVGTTSLSEDPNFSDFFGNDLLAGAAMNFSHDTNAVKRKEVTNEMLLALASVPEDFDILAPMGVDFEYFEEELHMNASDEEWQVGSEEEIDSDSEYEVDESVVEKNSEGEDDGLSNYGSEEVHEDGPNSDVDIEQIHVDRAIQGRRFIVEEGSIRLENGMVFTNVNEFREALRDFAIQEGFELVRVKNDKARVTAHCASDGCPWRIHAAITPDEITFRIKTYVSQHTCIRTSKNSNATSTWIARKLRSKLYADPDLRYSSMRQDLLENFGVQISQRRLYRAKRKAREEDYGNHARSYKKIQAYANVVLETNPGSIAKIQYERPDIAMNPTLKRPFLGIDGCHLKGPFGDVALVGMTDKPLCIMSDQQKGLTDAVAQVFLRASHRLCCRHIYSNFQVKFPGLMLKINFWAAAKAYNEFLFNNAMQRIRVNNEAAYDWLMSKPKEMWARHAYDPRIKIDHVTNNMTESFNQWVGDLRAKPALTMLDGIRIKIMGRLNKRFEKANTSDSLVTPKKKKALDLIQQDSRFCNVLAAGDDEYQVVDGFTTFVVNLIVKTCACGYWKISGLPCKHAASCIVHKRANVETYCDEYLTRFTYLKAYGEIIHPLPDLNDINADEEVEPPILRRLPGRPRKNRRKEPGEQPIGLNVARRSNTIKCQTCKRFGHNKRTCQRDSTIGSKRGTKETRTGESSGVGACANVMNNGVENVEDGLNATTQQSGNGAATGLNEFTPLANDEPSGSDYAAF</sequence>
<feature type="region of interest" description="Disordered" evidence="5">
    <location>
        <begin position="825"/>
        <end position="856"/>
    </location>
</feature>
<evidence type="ECO:0000259" key="6">
    <source>
        <dbReference type="PROSITE" id="PS50966"/>
    </source>
</evidence>
<dbReference type="SMART" id="SM00575">
    <property type="entry name" value="ZnF_PMZ"/>
    <property type="match status" value="1"/>
</dbReference>
<evidence type="ECO:0000256" key="5">
    <source>
        <dbReference type="SAM" id="MobiDB-lite"/>
    </source>
</evidence>
<accession>A0AAW2BV66</accession>
<evidence type="ECO:0000256" key="4">
    <source>
        <dbReference type="PROSITE-ProRule" id="PRU00325"/>
    </source>
</evidence>
<dbReference type="EMBL" id="JAZDWU010000010">
    <property type="protein sequence ID" value="KAK9989027.1"/>
    <property type="molecule type" value="Genomic_DNA"/>
</dbReference>
<proteinExistence type="predicted"/>
<feature type="non-terminal residue" evidence="7">
    <location>
        <position position="1"/>
    </location>
</feature>
<name>A0AAW2BV66_9ROSI</name>
<feature type="domain" description="SWIM-type" evidence="6">
    <location>
        <begin position="659"/>
        <end position="691"/>
    </location>
</feature>
<keyword evidence="3" id="KW-0862">Zinc</keyword>
<feature type="region of interest" description="Disordered" evidence="5">
    <location>
        <begin position="736"/>
        <end position="757"/>
    </location>
</feature>
<dbReference type="PROSITE" id="PS50966">
    <property type="entry name" value="ZF_SWIM"/>
    <property type="match status" value="1"/>
</dbReference>
<keyword evidence="1" id="KW-0479">Metal-binding</keyword>
<evidence type="ECO:0000313" key="7">
    <source>
        <dbReference type="EMBL" id="KAK9989027.1"/>
    </source>
</evidence>
<gene>
    <name evidence="7" type="ORF">SO802_029266</name>
</gene>
<dbReference type="PANTHER" id="PTHR31973:SF187">
    <property type="entry name" value="MUTATOR TRANSPOSASE MUDRA PROTEIN"/>
    <property type="match status" value="1"/>
</dbReference>
<keyword evidence="2 4" id="KW-0863">Zinc-finger</keyword>
<evidence type="ECO:0000256" key="3">
    <source>
        <dbReference type="ARBA" id="ARBA00022833"/>
    </source>
</evidence>
<dbReference type="InterPro" id="IPR006564">
    <property type="entry name" value="Znf_PMZ"/>
</dbReference>
<feature type="compositionally biased region" description="Acidic residues" evidence="5">
    <location>
        <begin position="192"/>
        <end position="215"/>
    </location>
</feature>
<dbReference type="InterPro" id="IPR007527">
    <property type="entry name" value="Znf_SWIM"/>
</dbReference>
<dbReference type="Proteomes" id="UP001459277">
    <property type="component" value="Unassembled WGS sequence"/>
</dbReference>
<feature type="region of interest" description="Disordered" evidence="5">
    <location>
        <begin position="191"/>
        <end position="245"/>
    </location>
</feature>